<dbReference type="NCBIfam" id="NF037995">
    <property type="entry name" value="TRAP_S1"/>
    <property type="match status" value="1"/>
</dbReference>
<dbReference type="Gene3D" id="3.40.190.170">
    <property type="entry name" value="Bacterial extracellular solute-binding protein, family 7"/>
    <property type="match status" value="1"/>
</dbReference>
<reference evidence="5 6" key="1">
    <citation type="submission" date="2017-03" db="EMBL/GenBank/DDBJ databases">
        <authorList>
            <person name="Afonso C.L."/>
            <person name="Miller P.J."/>
            <person name="Scott M.A."/>
            <person name="Spackman E."/>
            <person name="Goraichik I."/>
            <person name="Dimitrov K.M."/>
            <person name="Suarez D.L."/>
            <person name="Swayne D.E."/>
        </authorList>
    </citation>
    <scope>NUCLEOTIDE SEQUENCE [LARGE SCALE GENOMIC DNA]</scope>
    <source>
        <strain evidence="5 6">CECT 8625</strain>
    </source>
</reference>
<dbReference type="Pfam" id="PF03480">
    <property type="entry name" value="DctP"/>
    <property type="match status" value="1"/>
</dbReference>
<feature type="chain" id="PRO_5013390105" evidence="4">
    <location>
        <begin position="22"/>
        <end position="359"/>
    </location>
</feature>
<evidence type="ECO:0000256" key="1">
    <source>
        <dbReference type="ARBA" id="ARBA00004418"/>
    </source>
</evidence>
<evidence type="ECO:0000256" key="3">
    <source>
        <dbReference type="ARBA" id="ARBA00022764"/>
    </source>
</evidence>
<evidence type="ECO:0000256" key="2">
    <source>
        <dbReference type="ARBA" id="ARBA00022729"/>
    </source>
</evidence>
<evidence type="ECO:0000256" key="4">
    <source>
        <dbReference type="SAM" id="SignalP"/>
    </source>
</evidence>
<protein>
    <submittedName>
        <fullName evidence="5">C4-dicarboxylate-binding periplasmic protein</fullName>
    </submittedName>
</protein>
<keyword evidence="2 4" id="KW-0732">Signal</keyword>
<feature type="signal peptide" evidence="4">
    <location>
        <begin position="1"/>
        <end position="21"/>
    </location>
</feature>
<dbReference type="PANTHER" id="PTHR33376:SF15">
    <property type="entry name" value="BLL6794 PROTEIN"/>
    <property type="match status" value="1"/>
</dbReference>
<dbReference type="InterPro" id="IPR038404">
    <property type="entry name" value="TRAP_DctP_sf"/>
</dbReference>
<proteinExistence type="predicted"/>
<sequence length="359" mass="39456">MKHLYGTALSCAMILPGAAFAQETIDLTVASSHPTVIPWVGMIQTHFMARTDEILAESGNYEINWYEAFGGQLYKANATLDSVEQGITDIGWVFSFLEPAKLPMSQASSYAPFSTADASLQLEVMSELFETNEAFRNEWEQYNLKVLGFTGTDSYDVYAKEELGGFSDLEGMKLSAPGVLGNWLRGTGANAVDGALTTFYTDIQTGVSDGVLSLALGVLPAKIYEVAPYIHRYDLGVAFSGAVAINRDSWDGLPEEVQNAMIEAGEYYTESHGTDLNERHEAALDAMVEAGAEQSPQVQIIDIPEEEREAWVQAMPNIAKEWADGLEEQGVPAREFMRAYMDGLRERGAEPVRAWDDEL</sequence>
<keyword evidence="3" id="KW-0574">Periplasm</keyword>
<dbReference type="PANTHER" id="PTHR33376">
    <property type="match status" value="1"/>
</dbReference>
<name>A0A1X6ZVD8_9RHOB</name>
<dbReference type="AlphaFoldDB" id="A0A1X6ZVD8"/>
<dbReference type="Proteomes" id="UP000193570">
    <property type="component" value="Unassembled WGS sequence"/>
</dbReference>
<evidence type="ECO:0000313" key="6">
    <source>
        <dbReference type="Proteomes" id="UP000193570"/>
    </source>
</evidence>
<dbReference type="InterPro" id="IPR018389">
    <property type="entry name" value="DctP_fam"/>
</dbReference>
<gene>
    <name evidence="5" type="primary">dctP_4</name>
    <name evidence="5" type="ORF">ROJ8625_03157</name>
</gene>
<dbReference type="RefSeq" id="WP_085792849.1">
    <property type="nucleotide sequence ID" value="NZ_FWFK01000006.1"/>
</dbReference>
<dbReference type="CDD" id="cd13666">
    <property type="entry name" value="PBP2_TRAP_DctP_like_1"/>
    <property type="match status" value="1"/>
</dbReference>
<comment type="subcellular location">
    <subcellularLocation>
        <location evidence="1">Periplasm</location>
    </subcellularLocation>
</comment>
<organism evidence="5 6">
    <name type="scientific">Roseivivax jejudonensis</name>
    <dbReference type="NCBI Taxonomy" id="1529041"/>
    <lineage>
        <taxon>Bacteria</taxon>
        <taxon>Pseudomonadati</taxon>
        <taxon>Pseudomonadota</taxon>
        <taxon>Alphaproteobacteria</taxon>
        <taxon>Rhodobacterales</taxon>
        <taxon>Roseobacteraceae</taxon>
        <taxon>Roseivivax</taxon>
    </lineage>
</organism>
<evidence type="ECO:0000313" key="5">
    <source>
        <dbReference type="EMBL" id="SLN62713.1"/>
    </source>
</evidence>
<dbReference type="EMBL" id="FWFK01000006">
    <property type="protein sequence ID" value="SLN62713.1"/>
    <property type="molecule type" value="Genomic_DNA"/>
</dbReference>
<dbReference type="GO" id="GO:0042597">
    <property type="term" value="C:periplasmic space"/>
    <property type="evidence" value="ECO:0007669"/>
    <property type="project" value="UniProtKB-SubCell"/>
</dbReference>
<dbReference type="GO" id="GO:0055085">
    <property type="term" value="P:transmembrane transport"/>
    <property type="evidence" value="ECO:0007669"/>
    <property type="project" value="InterPro"/>
</dbReference>
<dbReference type="OrthoDB" id="6114763at2"/>
<keyword evidence="6" id="KW-1185">Reference proteome</keyword>
<accession>A0A1X6ZVD8</accession>